<evidence type="ECO:0000313" key="2">
    <source>
        <dbReference type="Proteomes" id="UP000436047"/>
    </source>
</evidence>
<dbReference type="RefSeq" id="WP_154464594.1">
    <property type="nucleotide sequence ID" value="NZ_JAXDZL010000016.1"/>
</dbReference>
<dbReference type="Pfam" id="PF12675">
    <property type="entry name" value="DUF3795"/>
    <property type="match status" value="1"/>
</dbReference>
<evidence type="ECO:0000313" key="1">
    <source>
        <dbReference type="EMBL" id="MSS88775.1"/>
    </source>
</evidence>
<dbReference type="GeneID" id="86053551"/>
<protein>
    <submittedName>
        <fullName evidence="1">DUF3795 domain-containing protein</fullName>
    </submittedName>
</protein>
<sequence length="92" mass="10471">MIESRCGLLCSECKYQEQMGCKGCVNIDKPFWGDACPLKSCCEGRKQEHCGSCPEFPCEVLNQFAYAKEEGDNGKRIEQCRQWQIQQQVVKG</sequence>
<dbReference type="Proteomes" id="UP000436047">
    <property type="component" value="Unassembled WGS sequence"/>
</dbReference>
<keyword evidence="2" id="KW-1185">Reference proteome</keyword>
<dbReference type="InterPro" id="IPR024227">
    <property type="entry name" value="DUF3795"/>
</dbReference>
<proteinExistence type="predicted"/>
<accession>A0A6N7WGB4</accession>
<comment type="caution">
    <text evidence="1">The sequence shown here is derived from an EMBL/GenBank/DDBJ whole genome shotgun (WGS) entry which is preliminary data.</text>
</comment>
<name>A0A6N7WGB4_9FIRM</name>
<dbReference type="EMBL" id="VUMI01000015">
    <property type="protein sequence ID" value="MSS88775.1"/>
    <property type="molecule type" value="Genomic_DNA"/>
</dbReference>
<organism evidence="1 2">
    <name type="scientific">Eisenbergiella porci</name>
    <dbReference type="NCBI Taxonomy" id="2652274"/>
    <lineage>
        <taxon>Bacteria</taxon>
        <taxon>Bacillati</taxon>
        <taxon>Bacillota</taxon>
        <taxon>Clostridia</taxon>
        <taxon>Lachnospirales</taxon>
        <taxon>Lachnospiraceae</taxon>
        <taxon>Eisenbergiella</taxon>
    </lineage>
</organism>
<gene>
    <name evidence="1" type="ORF">FYJ45_10820</name>
</gene>
<reference evidence="1 2" key="1">
    <citation type="submission" date="2019-08" db="EMBL/GenBank/DDBJ databases">
        <title>In-depth cultivation of the pig gut microbiome towards novel bacterial diversity and tailored functional studies.</title>
        <authorList>
            <person name="Wylensek D."/>
            <person name="Hitch T.C.A."/>
            <person name="Clavel T."/>
        </authorList>
    </citation>
    <scope>NUCLEOTIDE SEQUENCE [LARGE SCALE GENOMIC DNA]</scope>
    <source>
        <strain evidence="1 2">WCA-389-WT-23B</strain>
    </source>
</reference>
<dbReference type="AlphaFoldDB" id="A0A6N7WGB4"/>